<dbReference type="PANTHER" id="PTHR21346:SF2">
    <property type="entry name" value="FUN14 DOMAIN-CONTAINING PROTEIN 1"/>
    <property type="match status" value="1"/>
</dbReference>
<evidence type="ECO:0000256" key="5">
    <source>
        <dbReference type="ARBA" id="ARBA00022989"/>
    </source>
</evidence>
<reference evidence="9" key="2">
    <citation type="submission" date="2025-08" db="UniProtKB">
        <authorList>
            <consortium name="Ensembl"/>
        </authorList>
    </citation>
    <scope>IDENTIFICATION</scope>
</reference>
<keyword evidence="6" id="KW-0072">Autophagy</keyword>
<dbReference type="PANTHER" id="PTHR21346">
    <property type="entry name" value="FUN14 DOMAIN CONTAINING"/>
    <property type="match status" value="1"/>
</dbReference>
<keyword evidence="4" id="KW-1000">Mitochondrion outer membrane</keyword>
<comment type="subcellular location">
    <subcellularLocation>
        <location evidence="1">Mitochondrion outer membrane</location>
        <topology evidence="1">Multi-pass membrane protein</topology>
    </subcellularLocation>
</comment>
<evidence type="ECO:0000313" key="9">
    <source>
        <dbReference type="Ensembl" id="ENSUAMP00000011994.1"/>
    </source>
</evidence>
<dbReference type="Pfam" id="PF04930">
    <property type="entry name" value="FUN14"/>
    <property type="match status" value="1"/>
</dbReference>
<evidence type="ECO:0000256" key="6">
    <source>
        <dbReference type="ARBA" id="ARBA00023006"/>
    </source>
</evidence>
<dbReference type="Proteomes" id="UP000291022">
    <property type="component" value="Unassembled WGS sequence"/>
</dbReference>
<keyword evidence="10" id="KW-1185">Reference proteome</keyword>
<dbReference type="InterPro" id="IPR007014">
    <property type="entry name" value="FUN14"/>
</dbReference>
<dbReference type="GeneTree" id="ENSGT00940000154517"/>
<reference evidence="10" key="1">
    <citation type="submission" date="2016-06" db="EMBL/GenBank/DDBJ databases">
        <title>De novo assembly and RNA-Seq shows season-dependent expression and editing in black bear kidneys.</title>
        <authorList>
            <person name="Korstanje R."/>
            <person name="Srivastava A."/>
            <person name="Sarsani V.K."/>
            <person name="Sheehan S.M."/>
            <person name="Seger R.L."/>
            <person name="Barter M.E."/>
            <person name="Lindqvist C."/>
            <person name="Brody L.C."/>
            <person name="Mullikin J.C."/>
        </authorList>
    </citation>
    <scope>NUCLEOTIDE SEQUENCE [LARGE SCALE GENOMIC DNA]</scope>
</reference>
<keyword evidence="8" id="KW-0472">Membrane</keyword>
<accession>A0A452R1B1</accession>
<evidence type="ECO:0000256" key="3">
    <source>
        <dbReference type="ARBA" id="ARBA00022692"/>
    </source>
</evidence>
<evidence type="ECO:0000313" key="10">
    <source>
        <dbReference type="Proteomes" id="UP000291022"/>
    </source>
</evidence>
<evidence type="ECO:0000256" key="7">
    <source>
        <dbReference type="ARBA" id="ARBA00023128"/>
    </source>
</evidence>
<evidence type="ECO:0000256" key="2">
    <source>
        <dbReference type="ARBA" id="ARBA00009160"/>
    </source>
</evidence>
<name>A0A452R1B1_URSAM</name>
<dbReference type="Ensembl" id="ENSUAMT00000013481.1">
    <property type="protein sequence ID" value="ENSUAMP00000011994.1"/>
    <property type="gene ID" value="ENSUAMG00000009729.1"/>
</dbReference>
<sequence length="99" mass="10455">MGGVTGWCAGVLFQKVGKLAALAVSGGFLLLHIANHSGCVQTAWKRVEKDVNKAKKMKKGANKEAPEINTTSEEAIEFIRQNIVIPSGFVGGFLLGLAS</sequence>
<evidence type="ECO:0000256" key="8">
    <source>
        <dbReference type="ARBA" id="ARBA00023136"/>
    </source>
</evidence>
<proteinExistence type="inferred from homology"/>
<keyword evidence="7" id="KW-0496">Mitochondrion</keyword>
<dbReference type="GO" id="GO:0000422">
    <property type="term" value="P:autophagy of mitochondrion"/>
    <property type="evidence" value="ECO:0007669"/>
    <property type="project" value="TreeGrafter"/>
</dbReference>
<dbReference type="STRING" id="9643.ENSUAMP00000011994"/>
<evidence type="ECO:0000256" key="4">
    <source>
        <dbReference type="ARBA" id="ARBA00022787"/>
    </source>
</evidence>
<protein>
    <recommendedName>
        <fullName evidence="11">FUN14 domain containing 1</fullName>
    </recommendedName>
</protein>
<keyword evidence="3" id="KW-0812">Transmembrane</keyword>
<evidence type="ECO:0000256" key="1">
    <source>
        <dbReference type="ARBA" id="ARBA00004374"/>
    </source>
</evidence>
<keyword evidence="5" id="KW-1133">Transmembrane helix</keyword>
<organism evidence="9 10">
    <name type="scientific">Ursus americanus</name>
    <name type="common">American black bear</name>
    <name type="synonym">Euarctos americanus</name>
    <dbReference type="NCBI Taxonomy" id="9643"/>
    <lineage>
        <taxon>Eukaryota</taxon>
        <taxon>Metazoa</taxon>
        <taxon>Chordata</taxon>
        <taxon>Craniata</taxon>
        <taxon>Vertebrata</taxon>
        <taxon>Euteleostomi</taxon>
        <taxon>Mammalia</taxon>
        <taxon>Eutheria</taxon>
        <taxon>Laurasiatheria</taxon>
        <taxon>Carnivora</taxon>
        <taxon>Caniformia</taxon>
        <taxon>Ursidae</taxon>
        <taxon>Ursus</taxon>
    </lineage>
</organism>
<reference evidence="9" key="3">
    <citation type="submission" date="2025-09" db="UniProtKB">
        <authorList>
            <consortium name="Ensembl"/>
        </authorList>
    </citation>
    <scope>IDENTIFICATION</scope>
</reference>
<evidence type="ECO:0008006" key="11">
    <source>
        <dbReference type="Google" id="ProtNLM"/>
    </source>
</evidence>
<dbReference type="OMA" id="KWANKTA"/>
<dbReference type="AlphaFoldDB" id="A0A452R1B1"/>
<comment type="similarity">
    <text evidence="2">Belongs to the FUN14 family.</text>
</comment>
<dbReference type="GO" id="GO:0005741">
    <property type="term" value="C:mitochondrial outer membrane"/>
    <property type="evidence" value="ECO:0007669"/>
    <property type="project" value="UniProtKB-SubCell"/>
</dbReference>